<dbReference type="EMBL" id="CP042997">
    <property type="protein sequence ID" value="QEH34123.1"/>
    <property type="molecule type" value="Genomic_DNA"/>
</dbReference>
<dbReference type="Proteomes" id="UP000324233">
    <property type="component" value="Chromosome"/>
</dbReference>
<name>A0A5B9W0Q2_9BACT</name>
<protein>
    <recommendedName>
        <fullName evidence="4">Oxidative stress defense protein</fullName>
    </recommendedName>
</protein>
<organism evidence="2 3">
    <name type="scientific">Aquisphaera giovannonii</name>
    <dbReference type="NCBI Taxonomy" id="406548"/>
    <lineage>
        <taxon>Bacteria</taxon>
        <taxon>Pseudomonadati</taxon>
        <taxon>Planctomycetota</taxon>
        <taxon>Planctomycetia</taxon>
        <taxon>Isosphaerales</taxon>
        <taxon>Isosphaeraceae</taxon>
        <taxon>Aquisphaera</taxon>
    </lineage>
</organism>
<dbReference type="Pfam" id="PF04402">
    <property type="entry name" value="SIMPL"/>
    <property type="match status" value="1"/>
</dbReference>
<evidence type="ECO:0000313" key="3">
    <source>
        <dbReference type="Proteomes" id="UP000324233"/>
    </source>
</evidence>
<dbReference type="RefSeq" id="WP_148594091.1">
    <property type="nucleotide sequence ID" value="NZ_CP042997.1"/>
</dbReference>
<dbReference type="Gene3D" id="3.30.70.2970">
    <property type="entry name" value="Protein of unknown function (DUF541), domain 2"/>
    <property type="match status" value="1"/>
</dbReference>
<feature type="signal peptide" evidence="1">
    <location>
        <begin position="1"/>
        <end position="20"/>
    </location>
</feature>
<accession>A0A5B9W0Q2</accession>
<sequence precursor="true">MSRSDIAVVAVAAIALAASAAPARGQLADGAANAQANIDGFAVIGKGTAVARPNRLEIDLEVSASSELSADAIVKYRDAKKRLQDAFSTLKMKNVAVEERGLLVDQKGQAYNPYYMDTPPARKGKVEVQLRRKLVITVSDIRSMDEEALLQLVAKLLDVAQDAGGKVGGGDAMSYYSYRYNNEGSKLVRFILDDYESLQEKAYGEAIADARAKAGRLAKLSGVELGRIAGIREVLVSGEKSSAAAMALYYGIMPSANDEEVPRKRLESSRFQEIPVRVELHVRFDLAGPTKTAKRGAE</sequence>
<dbReference type="OrthoDB" id="270075at2"/>
<evidence type="ECO:0000256" key="1">
    <source>
        <dbReference type="SAM" id="SignalP"/>
    </source>
</evidence>
<feature type="chain" id="PRO_5022705230" description="Oxidative stress defense protein" evidence="1">
    <location>
        <begin position="21"/>
        <end position="298"/>
    </location>
</feature>
<reference evidence="2 3" key="1">
    <citation type="submission" date="2019-08" db="EMBL/GenBank/DDBJ databases">
        <title>Deep-cultivation of Planctomycetes and their phenomic and genomic characterization uncovers novel biology.</title>
        <authorList>
            <person name="Wiegand S."/>
            <person name="Jogler M."/>
            <person name="Boedeker C."/>
            <person name="Pinto D."/>
            <person name="Vollmers J."/>
            <person name="Rivas-Marin E."/>
            <person name="Kohn T."/>
            <person name="Peeters S.H."/>
            <person name="Heuer A."/>
            <person name="Rast P."/>
            <person name="Oberbeckmann S."/>
            <person name="Bunk B."/>
            <person name="Jeske O."/>
            <person name="Meyerdierks A."/>
            <person name="Storesund J.E."/>
            <person name="Kallscheuer N."/>
            <person name="Luecker S."/>
            <person name="Lage O.M."/>
            <person name="Pohl T."/>
            <person name="Merkel B.J."/>
            <person name="Hornburger P."/>
            <person name="Mueller R.-W."/>
            <person name="Bruemmer F."/>
            <person name="Labrenz M."/>
            <person name="Spormann A.M."/>
            <person name="Op den Camp H."/>
            <person name="Overmann J."/>
            <person name="Amann R."/>
            <person name="Jetten M.S.M."/>
            <person name="Mascher T."/>
            <person name="Medema M.H."/>
            <person name="Devos D.P."/>
            <person name="Kaster A.-K."/>
            <person name="Ovreas L."/>
            <person name="Rohde M."/>
            <person name="Galperin M.Y."/>
            <person name="Jogler C."/>
        </authorList>
    </citation>
    <scope>NUCLEOTIDE SEQUENCE [LARGE SCALE GENOMIC DNA]</scope>
    <source>
        <strain evidence="2 3">OJF2</strain>
    </source>
</reference>
<keyword evidence="3" id="KW-1185">Reference proteome</keyword>
<gene>
    <name evidence="2" type="ORF">OJF2_26570</name>
</gene>
<dbReference type="Gene3D" id="3.30.110.170">
    <property type="entry name" value="Protein of unknown function (DUF541), domain 1"/>
    <property type="match status" value="1"/>
</dbReference>
<keyword evidence="1" id="KW-0732">Signal</keyword>
<dbReference type="InterPro" id="IPR007497">
    <property type="entry name" value="SIMPL/DUF541"/>
</dbReference>
<evidence type="ECO:0000313" key="2">
    <source>
        <dbReference type="EMBL" id="QEH34123.1"/>
    </source>
</evidence>
<proteinExistence type="predicted"/>
<dbReference type="KEGG" id="agv:OJF2_26570"/>
<evidence type="ECO:0008006" key="4">
    <source>
        <dbReference type="Google" id="ProtNLM"/>
    </source>
</evidence>
<dbReference type="AlphaFoldDB" id="A0A5B9W0Q2"/>